<dbReference type="EMBL" id="BSPC01000057">
    <property type="protein sequence ID" value="GLS22023.1"/>
    <property type="molecule type" value="Genomic_DNA"/>
</dbReference>
<protein>
    <submittedName>
        <fullName evidence="1">Uncharacterized protein</fullName>
    </submittedName>
</protein>
<name>A0ABQ6CNU6_9HYPH</name>
<gene>
    <name evidence="1" type="ORF">GCM10007874_50400</name>
</gene>
<organism evidence="1 2">
    <name type="scientific">Labrys miyagiensis</name>
    <dbReference type="NCBI Taxonomy" id="346912"/>
    <lineage>
        <taxon>Bacteria</taxon>
        <taxon>Pseudomonadati</taxon>
        <taxon>Pseudomonadota</taxon>
        <taxon>Alphaproteobacteria</taxon>
        <taxon>Hyphomicrobiales</taxon>
        <taxon>Xanthobacteraceae</taxon>
        <taxon>Labrys</taxon>
    </lineage>
</organism>
<accession>A0ABQ6CNU6</accession>
<dbReference type="RefSeq" id="WP_284315013.1">
    <property type="nucleotide sequence ID" value="NZ_BSPC01000057.1"/>
</dbReference>
<proteinExistence type="predicted"/>
<evidence type="ECO:0000313" key="1">
    <source>
        <dbReference type="EMBL" id="GLS22023.1"/>
    </source>
</evidence>
<sequence length="82" mass="9099">MANYREQIQNRLQMRPGMTVKELTDAIFGPENRFGQRINPQVLILMSKGALLREGAGGIRDPHRYYLAAAPALGNTASKTGR</sequence>
<comment type="caution">
    <text evidence="1">The sequence shown here is derived from an EMBL/GenBank/DDBJ whole genome shotgun (WGS) entry which is preliminary data.</text>
</comment>
<evidence type="ECO:0000313" key="2">
    <source>
        <dbReference type="Proteomes" id="UP001156882"/>
    </source>
</evidence>
<keyword evidence="2" id="KW-1185">Reference proteome</keyword>
<reference evidence="2" key="1">
    <citation type="journal article" date="2019" name="Int. J. Syst. Evol. Microbiol.">
        <title>The Global Catalogue of Microorganisms (GCM) 10K type strain sequencing project: providing services to taxonomists for standard genome sequencing and annotation.</title>
        <authorList>
            <consortium name="The Broad Institute Genomics Platform"/>
            <consortium name="The Broad Institute Genome Sequencing Center for Infectious Disease"/>
            <person name="Wu L."/>
            <person name="Ma J."/>
        </authorList>
    </citation>
    <scope>NUCLEOTIDE SEQUENCE [LARGE SCALE GENOMIC DNA]</scope>
    <source>
        <strain evidence="2">NBRC 101365</strain>
    </source>
</reference>
<dbReference type="Proteomes" id="UP001156882">
    <property type="component" value="Unassembled WGS sequence"/>
</dbReference>